<keyword evidence="2" id="KW-0342">GTP-binding</keyword>
<dbReference type="PANTHER" id="PTHR42708">
    <property type="entry name" value="ATP/GTP-BINDING PROTEIN-RELATED"/>
    <property type="match status" value="1"/>
</dbReference>
<dbReference type="EMBL" id="UOFX01000036">
    <property type="protein sequence ID" value="VAX08456.1"/>
    <property type="molecule type" value="Genomic_DNA"/>
</dbReference>
<dbReference type="SUPFAM" id="SSF52540">
    <property type="entry name" value="P-loop containing nucleoside triphosphate hydrolases"/>
    <property type="match status" value="1"/>
</dbReference>
<accession>A0A3B1AR52</accession>
<reference evidence="3" key="1">
    <citation type="submission" date="2018-06" db="EMBL/GenBank/DDBJ databases">
        <authorList>
            <person name="Zhirakovskaya E."/>
        </authorList>
    </citation>
    <scope>NUCLEOTIDE SEQUENCE</scope>
</reference>
<organism evidence="3">
    <name type="scientific">hydrothermal vent metagenome</name>
    <dbReference type="NCBI Taxonomy" id="652676"/>
    <lineage>
        <taxon>unclassified sequences</taxon>
        <taxon>metagenomes</taxon>
        <taxon>ecological metagenomes</taxon>
    </lineage>
</organism>
<gene>
    <name evidence="3" type="ORF">MNBD_GAMMA26-2125</name>
</gene>
<proteinExistence type="predicted"/>
<dbReference type="GO" id="GO:0005525">
    <property type="term" value="F:GTP binding"/>
    <property type="evidence" value="ECO:0007669"/>
    <property type="project" value="UniProtKB-KW"/>
</dbReference>
<dbReference type="InterPro" id="IPR052705">
    <property type="entry name" value="Gliding_Motility_GTPase"/>
</dbReference>
<evidence type="ECO:0000256" key="2">
    <source>
        <dbReference type="ARBA" id="ARBA00023134"/>
    </source>
</evidence>
<dbReference type="GO" id="GO:0003924">
    <property type="term" value="F:GTPase activity"/>
    <property type="evidence" value="ECO:0007669"/>
    <property type="project" value="InterPro"/>
</dbReference>
<dbReference type="AlphaFoldDB" id="A0A3B1AR52"/>
<dbReference type="InterPro" id="IPR006689">
    <property type="entry name" value="Small_GTPase_ARF/SAR"/>
</dbReference>
<dbReference type="PANTHER" id="PTHR42708:SF1">
    <property type="entry name" value="GLIDING MOTILITY PROTEIN MGLA"/>
    <property type="match status" value="1"/>
</dbReference>
<evidence type="ECO:0000256" key="1">
    <source>
        <dbReference type="ARBA" id="ARBA00022741"/>
    </source>
</evidence>
<sequence length="231" mass="25749">MAEYDPEQFKLTIKLVYYGPALSGKTTNLVCLHDKLQPELKGDMMIMETKNDRTLFFDLLPVGFNAPSGLLVKFKLFTVPGQVVHDSTRKAVLSRADGVIFVADSQHSQSRNNAESFEHLSANAARVGLDFEALPLVIQFNKRDLSNILSEEEVVERWRATSWPLVFSSALLGKGVVETFTTLLEQVYSVMDEHWSLLQEHGLDREQFLLQTLGRTHPSSPGPAPSAGSCQ</sequence>
<dbReference type="InterPro" id="IPR027417">
    <property type="entry name" value="P-loop_NTPase"/>
</dbReference>
<evidence type="ECO:0000313" key="3">
    <source>
        <dbReference type="EMBL" id="VAX08456.1"/>
    </source>
</evidence>
<dbReference type="CDD" id="cd00882">
    <property type="entry name" value="Ras_like_GTPase"/>
    <property type="match status" value="1"/>
</dbReference>
<dbReference type="Gene3D" id="3.40.50.300">
    <property type="entry name" value="P-loop containing nucleotide triphosphate hydrolases"/>
    <property type="match status" value="1"/>
</dbReference>
<dbReference type="Pfam" id="PF00025">
    <property type="entry name" value="Arf"/>
    <property type="match status" value="1"/>
</dbReference>
<keyword evidence="1" id="KW-0547">Nucleotide-binding</keyword>
<name>A0A3B1AR52_9ZZZZ</name>
<protein>
    <submittedName>
        <fullName evidence="3">Gliding motility protein MglA</fullName>
    </submittedName>
</protein>